<dbReference type="Pfam" id="PF22979">
    <property type="entry name" value="HTH_69"/>
    <property type="match status" value="1"/>
</dbReference>
<feature type="region of interest" description="Disordered" evidence="1">
    <location>
        <begin position="492"/>
        <end position="524"/>
    </location>
</feature>
<dbReference type="GO" id="GO:0003824">
    <property type="term" value="F:catalytic activity"/>
    <property type="evidence" value="ECO:0007669"/>
    <property type="project" value="InterPro"/>
</dbReference>
<dbReference type="PANTHER" id="PTHR47705:SF1">
    <property type="entry name" value="PNP_UDP_1 DOMAIN-CONTAINING PROTEIN"/>
    <property type="match status" value="1"/>
</dbReference>
<reference evidence="3 4" key="1">
    <citation type="journal article" date="2013" name="Genome Biol.">
        <title>Draft genome of the mountain pine beetle, Dendroctonus ponderosae Hopkins, a major forest pest.</title>
        <authorList>
            <person name="Keeling C.I."/>
            <person name="Yuen M.M."/>
            <person name="Liao N.Y."/>
            <person name="Docking T.R."/>
            <person name="Chan S.K."/>
            <person name="Taylor G.A."/>
            <person name="Palmquist D.L."/>
            <person name="Jackman S.D."/>
            <person name="Nguyen A."/>
            <person name="Li M."/>
            <person name="Henderson H."/>
            <person name="Janes J.K."/>
            <person name="Zhao Y."/>
            <person name="Pandoh P."/>
            <person name="Moore R."/>
            <person name="Sperling F.A."/>
            <person name="Huber D.P."/>
            <person name="Birol I."/>
            <person name="Jones S.J."/>
            <person name="Bohlmann J."/>
        </authorList>
    </citation>
    <scope>NUCLEOTIDE SEQUENCE</scope>
</reference>
<evidence type="ECO:0000313" key="4">
    <source>
        <dbReference type="Proteomes" id="UP000030742"/>
    </source>
</evidence>
<sequence>MTESSPVEQEQVVMTPKGKTANSTTIMIERKLVQKASEKMHVAGGEHTGIIINKETALGNGEICVPAQLSLVFKVFLVNAQTKNHTQESRNLRFWFRAPKNCQDNLCEENQAAVAQDFFRELVSPKDFPRDYVGFIKKIMKLMQHNYSEINKLEVELKILDEPAEVPSRPLSAEESFLGHDQVLTREKVLEIIESAYPNPVTIPEIAKENNWDEEEVAQHFTDLQTRQLVKAMEHGAFTRQQSHDTEVTIVKQMPTMASAKQPTIAIITAQYCEKLAVDAMIENKETFVRYTTVGPSSPVGDYGKARCGESNVYTLGNIGAHRIVCTKLPTVGRTREAMTAAGNTTTRLLGTFQKVDFVFLVGVGGGVPHYTDYNKHVRLGDVVVSCPTRNKSIYLYCENAQVSDKGYQFEIKNYSPNNFCLQDIATQLKLSSDQDPSLTPPWLTYLSSGLKILTSQKEPDFNAPSGETDKLYMSIGERDLIEVAHPVPQDGSIKRRQQGKSAQRVTFAPTKTPRKSRKNVHRFGGRQAGCPRIHLGPVAAGRHVVKDDRLRQQFATQVGALAFDCEFDAVIESILGNCKDSFVCIRGISDYKDGTRRKEWQPYASLAAASVMKSIVCGMEAPTNV</sequence>
<dbReference type="OrthoDB" id="1577640at2759"/>
<feature type="region of interest" description="Disordered" evidence="1">
    <location>
        <begin position="1"/>
        <end position="20"/>
    </location>
</feature>
<dbReference type="Gene3D" id="3.40.50.1580">
    <property type="entry name" value="Nucleoside phosphorylase domain"/>
    <property type="match status" value="1"/>
</dbReference>
<evidence type="ECO:0000259" key="2">
    <source>
        <dbReference type="Pfam" id="PF22979"/>
    </source>
</evidence>
<protein>
    <recommendedName>
        <fullName evidence="2">Winged helix-turn-helix domain-containing protein</fullName>
    </recommendedName>
</protein>
<evidence type="ECO:0000256" key="1">
    <source>
        <dbReference type="SAM" id="MobiDB-lite"/>
    </source>
</evidence>
<dbReference type="Proteomes" id="UP000030742">
    <property type="component" value="Unassembled WGS sequence"/>
</dbReference>
<dbReference type="PANTHER" id="PTHR47705">
    <property type="entry name" value="AGAP000321-PA"/>
    <property type="match status" value="1"/>
</dbReference>
<dbReference type="InterPro" id="IPR055121">
    <property type="entry name" value="HTH_69"/>
</dbReference>
<gene>
    <name evidence="3" type="ORF">D910_04582</name>
</gene>
<dbReference type="STRING" id="77166.U4U285"/>
<accession>U4U285</accession>
<feature type="compositionally biased region" description="Basic residues" evidence="1">
    <location>
        <begin position="513"/>
        <end position="524"/>
    </location>
</feature>
<organism evidence="3 4">
    <name type="scientific">Dendroctonus ponderosae</name>
    <name type="common">Mountain pine beetle</name>
    <dbReference type="NCBI Taxonomy" id="77166"/>
    <lineage>
        <taxon>Eukaryota</taxon>
        <taxon>Metazoa</taxon>
        <taxon>Ecdysozoa</taxon>
        <taxon>Arthropoda</taxon>
        <taxon>Hexapoda</taxon>
        <taxon>Insecta</taxon>
        <taxon>Pterygota</taxon>
        <taxon>Neoptera</taxon>
        <taxon>Endopterygota</taxon>
        <taxon>Coleoptera</taxon>
        <taxon>Polyphaga</taxon>
        <taxon>Cucujiformia</taxon>
        <taxon>Curculionidae</taxon>
        <taxon>Scolytinae</taxon>
        <taxon>Dendroctonus</taxon>
    </lineage>
</organism>
<dbReference type="AlphaFoldDB" id="U4U285"/>
<evidence type="ECO:0000313" key="3">
    <source>
        <dbReference type="EMBL" id="ERL87182.1"/>
    </source>
</evidence>
<feature type="domain" description="Winged helix-turn-helix" evidence="2">
    <location>
        <begin position="184"/>
        <end position="236"/>
    </location>
</feature>
<proteinExistence type="predicted"/>
<name>U4U285_DENPD</name>
<dbReference type="InterPro" id="IPR035994">
    <property type="entry name" value="Nucleoside_phosphorylase_sf"/>
</dbReference>
<dbReference type="EMBL" id="KB631924">
    <property type="protein sequence ID" value="ERL87182.1"/>
    <property type="molecule type" value="Genomic_DNA"/>
</dbReference>
<dbReference type="GO" id="GO:0009116">
    <property type="term" value="P:nucleoside metabolic process"/>
    <property type="evidence" value="ECO:0007669"/>
    <property type="project" value="InterPro"/>
</dbReference>
<dbReference type="SUPFAM" id="SSF53167">
    <property type="entry name" value="Purine and uridine phosphorylases"/>
    <property type="match status" value="1"/>
</dbReference>